<dbReference type="AlphaFoldDB" id="A0A222GBF0"/>
<dbReference type="KEGG" id="cber:B5D82_16285"/>
<sequence length="208" mass="23136">MSLNTPNAELFYIYDSHCPWSYASTVLVEKVLSAFPSITLRAMHVGYYDGDNKVTPTTIAAVREFSQVTFGANYIDTLNYSKDSTLAANLMAWVQNKSAKSAFELLTKLQYAHFVLGNELTDQESVNDIIDELKLSPPAKCLQSNKLTKDAEFAIHDIIEIQEIIGTQAIPAMLLACNESLVLLNHNLYLESPESIIDAVKIELENLS</sequence>
<keyword evidence="2" id="KW-1185">Reference proteome</keyword>
<evidence type="ECO:0008006" key="3">
    <source>
        <dbReference type="Google" id="ProtNLM"/>
    </source>
</evidence>
<dbReference type="RefSeq" id="WP_081153007.1">
    <property type="nucleotide sequence ID" value="NZ_CP020465.1"/>
</dbReference>
<gene>
    <name evidence="1" type="ORF">B5D82_16285</name>
</gene>
<dbReference type="EMBL" id="CP020465">
    <property type="protein sequence ID" value="ASP49187.1"/>
    <property type="molecule type" value="Genomic_DNA"/>
</dbReference>
<proteinExistence type="predicted"/>
<dbReference type="Proteomes" id="UP000202259">
    <property type="component" value="Chromosome"/>
</dbReference>
<dbReference type="InterPro" id="IPR036249">
    <property type="entry name" value="Thioredoxin-like_sf"/>
</dbReference>
<name>A0A222GBF0_9GAMM</name>
<organism evidence="1 2">
    <name type="scientific">Cognaticolwellia beringensis</name>
    <dbReference type="NCBI Taxonomy" id="1967665"/>
    <lineage>
        <taxon>Bacteria</taxon>
        <taxon>Pseudomonadati</taxon>
        <taxon>Pseudomonadota</taxon>
        <taxon>Gammaproteobacteria</taxon>
        <taxon>Alteromonadales</taxon>
        <taxon>Colwelliaceae</taxon>
        <taxon>Cognaticolwellia</taxon>
    </lineage>
</organism>
<dbReference type="Gene3D" id="3.40.30.10">
    <property type="entry name" value="Glutaredoxin"/>
    <property type="match status" value="1"/>
</dbReference>
<evidence type="ECO:0000313" key="2">
    <source>
        <dbReference type="Proteomes" id="UP000202259"/>
    </source>
</evidence>
<dbReference type="OrthoDB" id="9813770at2"/>
<accession>A0A222GBF0</accession>
<evidence type="ECO:0000313" key="1">
    <source>
        <dbReference type="EMBL" id="ASP49187.1"/>
    </source>
</evidence>
<dbReference type="SUPFAM" id="SSF52833">
    <property type="entry name" value="Thioredoxin-like"/>
    <property type="match status" value="1"/>
</dbReference>
<reference evidence="1 2" key="1">
    <citation type="submission" date="2017-08" db="EMBL/GenBank/DDBJ databases">
        <title>Complete genome of Colwellia sp. NB097-1, a psychrophile bacterium ioslated from Bering Sea.</title>
        <authorList>
            <person name="Chen X."/>
        </authorList>
    </citation>
    <scope>NUCLEOTIDE SEQUENCE [LARGE SCALE GENOMIC DNA]</scope>
    <source>
        <strain evidence="1 2">NB097-1</strain>
    </source>
</reference>
<protein>
    <recommendedName>
        <fullName evidence="3">Protein-disulfide isomerase</fullName>
    </recommendedName>
</protein>